<dbReference type="PIRSF" id="PIRSF015974">
    <property type="entry name" value="CLN3_BTN1"/>
    <property type="match status" value="1"/>
</dbReference>
<feature type="transmembrane region" description="Helical" evidence="7">
    <location>
        <begin position="322"/>
        <end position="338"/>
    </location>
</feature>
<organism evidence="8 9">
    <name type="scientific">Acrobeloides nanus</name>
    <dbReference type="NCBI Taxonomy" id="290746"/>
    <lineage>
        <taxon>Eukaryota</taxon>
        <taxon>Metazoa</taxon>
        <taxon>Ecdysozoa</taxon>
        <taxon>Nematoda</taxon>
        <taxon>Chromadorea</taxon>
        <taxon>Rhabditida</taxon>
        <taxon>Tylenchina</taxon>
        <taxon>Cephalobomorpha</taxon>
        <taxon>Cephaloboidea</taxon>
        <taxon>Cephalobidae</taxon>
        <taxon>Acrobeloides</taxon>
    </lineage>
</organism>
<evidence type="ECO:0000313" key="8">
    <source>
        <dbReference type="Proteomes" id="UP000887540"/>
    </source>
</evidence>
<dbReference type="PANTHER" id="PTHR10981:SF0">
    <property type="entry name" value="BATTENIN"/>
    <property type="match status" value="1"/>
</dbReference>
<dbReference type="GO" id="GO:0012505">
    <property type="term" value="C:endomembrane system"/>
    <property type="evidence" value="ECO:0007669"/>
    <property type="project" value="UniProtKB-SubCell"/>
</dbReference>
<evidence type="ECO:0000256" key="1">
    <source>
        <dbReference type="ARBA" id="ARBA00004127"/>
    </source>
</evidence>
<sequence>MLSAAKDILEVENKKNHTDVDIKCSDDISHIECSPISTGAVLLADILPTLFIKLIAPFALQSIPYGTRHFLVLFFQTSSFIIVALSENVTIGIIGVVFASLGAGLGEITYLSLSSNFHRDVISSWSSGTGGSGIFGALIYAILTDTALLSLTPRTALLSMLIIPTIFGITYWKILQSPSSVHKVILWQPSTYFTASNPGEQLSIQRSISPIDDLQEPLIEENNEEDSDDEDSDDWRRIRRKLTLREKLILMKPLFKYMIPLSLVYFGEYFINQGLVELLVFDCKHGLHLNRLSQYRWYQVIYQLGVFISRSSSKVFPIKAKLLPLLAILQMINAAIFFEDALKRFIPHIVLIFAVILYEGLLGGAAYVNTFNAVHKSIPLKDREFSMSFVSLADSFGIVAAGFLAIPVHNFICTNR</sequence>
<dbReference type="GO" id="GO:0007040">
    <property type="term" value="P:lysosome organization"/>
    <property type="evidence" value="ECO:0007669"/>
    <property type="project" value="TreeGrafter"/>
</dbReference>
<accession>A0A914CCK9</accession>
<evidence type="ECO:0000256" key="4">
    <source>
        <dbReference type="ARBA" id="ARBA00022692"/>
    </source>
</evidence>
<feature type="transmembrane region" description="Helical" evidence="7">
    <location>
        <begin position="254"/>
        <end position="271"/>
    </location>
</feature>
<proteinExistence type="inferred from homology"/>
<dbReference type="InterPro" id="IPR036259">
    <property type="entry name" value="MFS_trans_sf"/>
</dbReference>
<keyword evidence="6 7" id="KW-0472">Membrane</keyword>
<dbReference type="SUPFAM" id="SSF103473">
    <property type="entry name" value="MFS general substrate transporter"/>
    <property type="match status" value="1"/>
</dbReference>
<dbReference type="GO" id="GO:0051453">
    <property type="term" value="P:regulation of intracellular pH"/>
    <property type="evidence" value="ECO:0007669"/>
    <property type="project" value="TreeGrafter"/>
</dbReference>
<feature type="transmembrane region" description="Helical" evidence="7">
    <location>
        <begin position="125"/>
        <end position="143"/>
    </location>
</feature>
<evidence type="ECO:0000256" key="2">
    <source>
        <dbReference type="ARBA" id="ARBA00007467"/>
    </source>
</evidence>
<evidence type="ECO:0000256" key="7">
    <source>
        <dbReference type="RuleBase" id="RU361113"/>
    </source>
</evidence>
<dbReference type="GO" id="GO:0005765">
    <property type="term" value="C:lysosomal membrane"/>
    <property type="evidence" value="ECO:0007669"/>
    <property type="project" value="UniProtKB-SubCell"/>
</dbReference>
<comment type="similarity">
    <text evidence="2 7">Belongs to the battenin family.</text>
</comment>
<feature type="transmembrane region" description="Helical" evidence="7">
    <location>
        <begin position="155"/>
        <end position="175"/>
    </location>
</feature>
<keyword evidence="7" id="KW-0458">Lysosome</keyword>
<feature type="transmembrane region" description="Helical" evidence="7">
    <location>
        <begin position="36"/>
        <end position="56"/>
    </location>
</feature>
<dbReference type="Pfam" id="PF02487">
    <property type="entry name" value="CLN3"/>
    <property type="match status" value="1"/>
</dbReference>
<dbReference type="PANTHER" id="PTHR10981">
    <property type="entry name" value="BATTENIN"/>
    <property type="match status" value="1"/>
</dbReference>
<name>A0A914CCK9_9BILA</name>
<dbReference type="InterPro" id="IPR003492">
    <property type="entry name" value="Battenin_disease_Cln3"/>
</dbReference>
<evidence type="ECO:0000256" key="5">
    <source>
        <dbReference type="ARBA" id="ARBA00022989"/>
    </source>
</evidence>
<feature type="transmembrane region" description="Helical" evidence="7">
    <location>
        <begin position="91"/>
        <end position="113"/>
    </location>
</feature>
<keyword evidence="5 7" id="KW-1133">Transmembrane helix</keyword>
<feature type="transmembrane region" description="Helical" evidence="7">
    <location>
        <begin position="388"/>
        <end position="412"/>
    </location>
</feature>
<evidence type="ECO:0000256" key="6">
    <source>
        <dbReference type="ARBA" id="ARBA00023136"/>
    </source>
</evidence>
<dbReference type="InterPro" id="IPR018460">
    <property type="entry name" value="Battenin_disease_Cln3_subgr"/>
</dbReference>
<evidence type="ECO:0000256" key="3">
    <source>
        <dbReference type="ARBA" id="ARBA00022448"/>
    </source>
</evidence>
<evidence type="ECO:0000313" key="9">
    <source>
        <dbReference type="WBParaSite" id="ACRNAN_Path_868.g3343.t1"/>
    </source>
</evidence>
<keyword evidence="4 7" id="KW-0812">Transmembrane</keyword>
<comment type="subcellular location">
    <subcellularLocation>
        <location evidence="1">Endomembrane system</location>
        <topology evidence="1">Multi-pass membrane protein</topology>
    </subcellularLocation>
    <subcellularLocation>
        <location evidence="7">Lysosome membrane</location>
        <topology evidence="7">Multi-pass membrane protein</topology>
    </subcellularLocation>
</comment>
<dbReference type="WBParaSite" id="ACRNAN_Path_868.g3343.t1">
    <property type="protein sequence ID" value="ACRNAN_Path_868.g3343.t1"/>
    <property type="gene ID" value="ACRNAN_Path_868.g3343"/>
</dbReference>
<reference evidence="9" key="1">
    <citation type="submission" date="2022-11" db="UniProtKB">
        <authorList>
            <consortium name="WormBaseParasite"/>
        </authorList>
    </citation>
    <scope>IDENTIFICATION</scope>
</reference>
<keyword evidence="3" id="KW-0813">Transport</keyword>
<dbReference type="PRINTS" id="PR01315">
    <property type="entry name" value="BATTENIN"/>
</dbReference>
<dbReference type="AlphaFoldDB" id="A0A914CCK9"/>
<protein>
    <recommendedName>
        <fullName evidence="7">Battenin</fullName>
    </recommendedName>
</protein>
<feature type="transmembrane region" description="Helical" evidence="7">
    <location>
        <begin position="345"/>
        <end position="368"/>
    </location>
</feature>
<dbReference type="Proteomes" id="UP000887540">
    <property type="component" value="Unplaced"/>
</dbReference>
<keyword evidence="8" id="KW-1185">Reference proteome</keyword>